<proteinExistence type="predicted"/>
<dbReference type="SUPFAM" id="SSF52777">
    <property type="entry name" value="CoA-dependent acyltransferases"/>
    <property type="match status" value="1"/>
</dbReference>
<dbReference type="Proteomes" id="UP000265631">
    <property type="component" value="Unassembled WGS sequence"/>
</dbReference>
<dbReference type="Gene3D" id="3.30.559.30">
    <property type="entry name" value="Nonribosomal peptide synthetase, condensation domain"/>
    <property type="match status" value="1"/>
</dbReference>
<dbReference type="PANTHER" id="PTHR42034:SF1">
    <property type="entry name" value="CONDENSATION DOMAIN-CONTAINING PROTEIN"/>
    <property type="match status" value="1"/>
</dbReference>
<dbReference type="EMBL" id="PXXK01000208">
    <property type="protein sequence ID" value="RFN48473.1"/>
    <property type="molecule type" value="Genomic_DNA"/>
</dbReference>
<keyword evidence="3" id="KW-1185">Reference proteome</keyword>
<reference evidence="2 3" key="1">
    <citation type="journal article" date="2018" name="PLoS Pathog.">
        <title>Evolution of structural diversity of trichothecenes, a family of toxins produced by plant pathogenic and entomopathogenic fungi.</title>
        <authorList>
            <person name="Proctor R.H."/>
            <person name="McCormick S.P."/>
            <person name="Kim H.S."/>
            <person name="Cardoza R.E."/>
            <person name="Stanley A.M."/>
            <person name="Lindo L."/>
            <person name="Kelly A."/>
            <person name="Brown D.W."/>
            <person name="Lee T."/>
            <person name="Vaughan M.M."/>
            <person name="Alexander N.J."/>
            <person name="Busman M."/>
            <person name="Gutierrez S."/>
        </authorList>
    </citation>
    <scope>NUCLEOTIDE SEQUENCE [LARGE SCALE GENOMIC DNA]</scope>
    <source>
        <strain evidence="2 3">NRRL 13405</strain>
    </source>
</reference>
<dbReference type="STRING" id="2594813.A0A395MM68"/>
<comment type="caution">
    <text evidence="2">The sequence shown here is derived from an EMBL/GenBank/DDBJ whole genome shotgun (WGS) entry which is preliminary data.</text>
</comment>
<protein>
    <submittedName>
        <fullName evidence="2">Uncharacterized protein</fullName>
    </submittedName>
</protein>
<feature type="coiled-coil region" evidence="1">
    <location>
        <begin position="364"/>
        <end position="391"/>
    </location>
</feature>
<keyword evidence="1" id="KW-0175">Coiled coil</keyword>
<sequence length="531" mass="60914">MITRPSSSSPSSSRRDPSGYWIRDIDECEDFYRRWARPQEGCYPITACVTFRIQSKYIAEFNGYWVHQSFRDAWTFLRHKHPTLGSYLYPRQSQGTTTWVRKYKPFLTSTDVELWCQETFQTFTDDETAHTWFYTRAPLPHHIPTIHLVKSASNLGYHTIFLRCPHDMIDGVGIFMLLEELFAKAAEFYKMRPVWDYPLPEDDDLSKRLSPALRVAANIPESLSPDLQNYFNKHNEANTRMHSIGYSGALALKSFITNTDRFRRIAITAPRTFSTRILDTISGSGFGFRLPHLFIAALAKALAEHQFRGKDRRLAYYFHRPMIDLRSDIFPDGTSSENAAGLYSAFGTQTLTLSLTIPKQGDSQQSYLNEIERLADQVQEHETAADKEFQELIEKHSGANPEAMVAPWNFKALHPPPDFDPSQEIQFPSPVAPVSLSRVGPIEPRFHTDDDFFEIPTVWTASQPIKDGIAAYLSIWKGEIELSAVFNTRFHDETFMEGFLHGTFEHVFRGVGMSGYTLNVTRVKDPMMDDL</sequence>
<dbReference type="InterPro" id="IPR023213">
    <property type="entry name" value="CAT-like_dom_sf"/>
</dbReference>
<evidence type="ECO:0000313" key="3">
    <source>
        <dbReference type="Proteomes" id="UP000265631"/>
    </source>
</evidence>
<dbReference type="AlphaFoldDB" id="A0A395MM68"/>
<dbReference type="PANTHER" id="PTHR42034">
    <property type="entry name" value="CHROMOSOME 7, WHOLE GENOME SHOTGUN SEQUENCE-RELATED"/>
    <property type="match status" value="1"/>
</dbReference>
<organism evidence="2 3">
    <name type="scientific">Fusarium flagelliforme</name>
    <dbReference type="NCBI Taxonomy" id="2675880"/>
    <lineage>
        <taxon>Eukaryota</taxon>
        <taxon>Fungi</taxon>
        <taxon>Dikarya</taxon>
        <taxon>Ascomycota</taxon>
        <taxon>Pezizomycotina</taxon>
        <taxon>Sordariomycetes</taxon>
        <taxon>Hypocreomycetidae</taxon>
        <taxon>Hypocreales</taxon>
        <taxon>Nectriaceae</taxon>
        <taxon>Fusarium</taxon>
        <taxon>Fusarium incarnatum-equiseti species complex</taxon>
    </lineage>
</organism>
<evidence type="ECO:0000313" key="2">
    <source>
        <dbReference type="EMBL" id="RFN48473.1"/>
    </source>
</evidence>
<name>A0A395MM68_9HYPO</name>
<gene>
    <name evidence="2" type="ORF">FIE12Z_7282</name>
</gene>
<evidence type="ECO:0000256" key="1">
    <source>
        <dbReference type="SAM" id="Coils"/>
    </source>
</evidence>
<accession>A0A395MM68</accession>
<dbReference type="Gene3D" id="3.30.559.10">
    <property type="entry name" value="Chloramphenicol acetyltransferase-like domain"/>
    <property type="match status" value="1"/>
</dbReference>